<protein>
    <submittedName>
        <fullName evidence="3">Capsular biosynthesis protein</fullName>
    </submittedName>
</protein>
<dbReference type="Gene3D" id="3.40.50.720">
    <property type="entry name" value="NAD(P)-binding Rossmann-like Domain"/>
    <property type="match status" value="1"/>
</dbReference>
<accession>A0A437SBK1</accession>
<evidence type="ECO:0000259" key="1">
    <source>
        <dbReference type="Pfam" id="PF01370"/>
    </source>
</evidence>
<reference evidence="3 4" key="1">
    <citation type="submission" date="2018-01" db="EMBL/GenBank/DDBJ databases">
        <title>Complete genome sequence of G25-42.</title>
        <authorList>
            <person name="Zheng Z."/>
            <person name="Sun M."/>
        </authorList>
    </citation>
    <scope>NUCLEOTIDE SEQUENCE [LARGE SCALE GENOMIC DNA]</scope>
    <source>
        <strain evidence="3 4">G25-42</strain>
    </source>
</reference>
<proteinExistence type="predicted"/>
<dbReference type="Gene3D" id="2.60.120.10">
    <property type="entry name" value="Jelly Rolls"/>
    <property type="match status" value="1"/>
</dbReference>
<dbReference type="Pfam" id="PF14667">
    <property type="entry name" value="Polysacc_synt_C"/>
    <property type="match status" value="1"/>
</dbReference>
<dbReference type="AlphaFoldDB" id="A0A437SBK1"/>
<dbReference type="CDD" id="cd07007">
    <property type="entry name" value="cupin_CapF-like_C"/>
    <property type="match status" value="1"/>
</dbReference>
<evidence type="ECO:0000313" key="3">
    <source>
        <dbReference type="EMBL" id="RVU60845.1"/>
    </source>
</evidence>
<dbReference type="InterPro" id="IPR001509">
    <property type="entry name" value="Epimerase_deHydtase"/>
</dbReference>
<dbReference type="InterPro" id="IPR011051">
    <property type="entry name" value="RmlC_Cupin_sf"/>
</dbReference>
<dbReference type="PANTHER" id="PTHR43245">
    <property type="entry name" value="BIFUNCTIONAL POLYMYXIN RESISTANCE PROTEIN ARNA"/>
    <property type="match status" value="1"/>
</dbReference>
<dbReference type="PANTHER" id="PTHR43245:SF55">
    <property type="entry name" value="NAD(P)-BINDING DOMAIN-CONTAINING PROTEIN"/>
    <property type="match status" value="1"/>
</dbReference>
<dbReference type="SUPFAM" id="SSF51182">
    <property type="entry name" value="RmlC-like cupins"/>
    <property type="match status" value="1"/>
</dbReference>
<dbReference type="Pfam" id="PF01370">
    <property type="entry name" value="Epimerase"/>
    <property type="match status" value="1"/>
</dbReference>
<dbReference type="InterPro" id="IPR014710">
    <property type="entry name" value="RmlC-like_jellyroll"/>
</dbReference>
<dbReference type="RefSeq" id="WP_127814525.1">
    <property type="nucleotide sequence ID" value="NZ_LDER01000351.1"/>
</dbReference>
<dbReference type="InterPro" id="IPR036291">
    <property type="entry name" value="NAD(P)-bd_dom_sf"/>
</dbReference>
<dbReference type="Proteomes" id="UP000286687">
    <property type="component" value="Unassembled WGS sequence"/>
</dbReference>
<dbReference type="InterPro" id="IPR029303">
    <property type="entry name" value="CapF_C"/>
</dbReference>
<organism evidence="3 4">
    <name type="scientific">Bacillus thuringiensis</name>
    <dbReference type="NCBI Taxonomy" id="1428"/>
    <lineage>
        <taxon>Bacteria</taxon>
        <taxon>Bacillati</taxon>
        <taxon>Bacillota</taxon>
        <taxon>Bacilli</taxon>
        <taxon>Bacillales</taxon>
        <taxon>Bacillaceae</taxon>
        <taxon>Bacillus</taxon>
        <taxon>Bacillus cereus group</taxon>
    </lineage>
</organism>
<dbReference type="InterPro" id="IPR050177">
    <property type="entry name" value="Lipid_A_modif_metabolic_enz"/>
</dbReference>
<feature type="domain" description="NAD-dependent epimerase/dehydratase" evidence="1">
    <location>
        <begin position="3"/>
        <end position="187"/>
    </location>
</feature>
<evidence type="ECO:0000313" key="4">
    <source>
        <dbReference type="Proteomes" id="UP000286687"/>
    </source>
</evidence>
<evidence type="ECO:0000259" key="2">
    <source>
        <dbReference type="Pfam" id="PF14667"/>
    </source>
</evidence>
<comment type="caution">
    <text evidence="3">The sequence shown here is derived from an EMBL/GenBank/DDBJ whole genome shotgun (WGS) entry which is preliminary data.</text>
</comment>
<dbReference type="SUPFAM" id="SSF51735">
    <property type="entry name" value="NAD(P)-binding Rossmann-fold domains"/>
    <property type="match status" value="1"/>
</dbReference>
<sequence length="368" mass="42696">MKILVTGSEGFVGRHLVDRLSKINDIEIYRFTKECSLSVLNDYLKEIDGIYHLAGVNRPQNEEEFQEGNVELTKYIVDNLLKIDNKPWIVFSSSTQAELENPYGQSKKQAEDVLLSYQFETKAYVNIYRLPNLFGKWCKPNYNSVVATFCHNIARGKAISIHNPERSLELLYIDDLVEEFINLLHDGPNKKFYSKITGTYEITLQDLAEKINGFYNIRKNHIIPDLSDDFTKKLYATYLSFLEKNDFAYKLEMKRDNRGFLAEIVKSNEFGQIFISSTKENVIRGNHYHHTKVEKFCVMRGEAEINFRDIYSESSFSYIVSGESLEVVDIPPGYTHNIKNVGPDEMLVLFWANEIFNPEKADTFYLEV</sequence>
<dbReference type="EMBL" id="LDER01000351">
    <property type="protein sequence ID" value="RVU60845.1"/>
    <property type="molecule type" value="Genomic_DNA"/>
</dbReference>
<gene>
    <name evidence="3" type="ORF">BM74_29160</name>
</gene>
<feature type="domain" description="Capsular polysaccharide assembling protein CapF C-terminal" evidence="2">
    <location>
        <begin position="255"/>
        <end position="364"/>
    </location>
</feature>
<name>A0A437SBK1_BACTU</name>